<proteinExistence type="predicted"/>
<reference evidence="1 2" key="1">
    <citation type="journal article" date="2016" name="Nat. Commun.">
        <title>Thousands of microbial genomes shed light on interconnected biogeochemical processes in an aquifer system.</title>
        <authorList>
            <person name="Anantharaman K."/>
            <person name="Brown C.T."/>
            <person name="Hug L.A."/>
            <person name="Sharon I."/>
            <person name="Castelle C.J."/>
            <person name="Probst A.J."/>
            <person name="Thomas B.C."/>
            <person name="Singh A."/>
            <person name="Wilkins M.J."/>
            <person name="Karaoz U."/>
            <person name="Brodie E.L."/>
            <person name="Williams K.H."/>
            <person name="Hubbard S.S."/>
            <person name="Banfield J.F."/>
        </authorList>
    </citation>
    <scope>NUCLEOTIDE SEQUENCE [LARGE SCALE GENOMIC DNA]</scope>
</reference>
<organism evidence="1 2">
    <name type="scientific">Candidatus Glassbacteria bacterium RIFCSPLOWO2_12_FULL_58_11</name>
    <dbReference type="NCBI Taxonomy" id="1817867"/>
    <lineage>
        <taxon>Bacteria</taxon>
        <taxon>Candidatus Glassiibacteriota</taxon>
    </lineage>
</organism>
<dbReference type="EMBL" id="MFIX01000213">
    <property type="protein sequence ID" value="OGG01290.1"/>
    <property type="molecule type" value="Genomic_DNA"/>
</dbReference>
<protein>
    <submittedName>
        <fullName evidence="1">Uncharacterized protein</fullName>
    </submittedName>
</protein>
<evidence type="ECO:0000313" key="2">
    <source>
        <dbReference type="Proteomes" id="UP000179129"/>
    </source>
</evidence>
<comment type="caution">
    <text evidence="1">The sequence shown here is derived from an EMBL/GenBank/DDBJ whole genome shotgun (WGS) entry which is preliminary data.</text>
</comment>
<accession>A0A1F5YM82</accession>
<dbReference type="Proteomes" id="UP000179129">
    <property type="component" value="Unassembled WGS sequence"/>
</dbReference>
<dbReference type="STRING" id="1817867.A3F83_06150"/>
<dbReference type="AlphaFoldDB" id="A0A1F5YM82"/>
<evidence type="ECO:0000313" key="1">
    <source>
        <dbReference type="EMBL" id="OGG01290.1"/>
    </source>
</evidence>
<name>A0A1F5YM82_9BACT</name>
<gene>
    <name evidence="1" type="ORF">A3F83_06150</name>
</gene>
<sequence>MRRIDRQGKDFSFGELHRLFRHLRRGGTRKGACGWAEIPYEQLETRLAGDKKFAALVEKTERYVLAQDEQRLDKNVCRGDRQCLLYRLRRTYGAECGRGKRELRQTTDEKSQAYAEIEREIGALGAEKRKQTVGEYREAAATVA</sequence>